<sequence>MFRNKDGYDLGEIDPSLFLYLDGQGHHDPSSTAPLPHHHTTRMLFLSLSHFLFGRRENLAMRPPTSTLNIFPSQPMHIEPPPSSTPNTDNTRLVAPSSSTRPSSEPSMDLTNHSQFQLPQPSKSIKGVFFGGDQQQGGLPTGPGNTSSGT</sequence>
<feature type="compositionally biased region" description="Polar residues" evidence="1">
    <location>
        <begin position="109"/>
        <end position="123"/>
    </location>
</feature>
<feature type="compositionally biased region" description="Low complexity" evidence="1">
    <location>
        <begin position="85"/>
        <end position="107"/>
    </location>
</feature>
<feature type="region of interest" description="Disordered" evidence="1">
    <location>
        <begin position="63"/>
        <end position="150"/>
    </location>
</feature>
<name>A0ABQ7BT18_BRACR</name>
<keyword evidence="3" id="KW-1185">Reference proteome</keyword>
<evidence type="ECO:0000313" key="2">
    <source>
        <dbReference type="EMBL" id="KAF3542550.1"/>
    </source>
</evidence>
<proteinExistence type="predicted"/>
<comment type="caution">
    <text evidence="2">The sequence shown here is derived from an EMBL/GenBank/DDBJ whole genome shotgun (WGS) entry which is preliminary data.</text>
</comment>
<organism evidence="2 3">
    <name type="scientific">Brassica cretica</name>
    <name type="common">Mustard</name>
    <dbReference type="NCBI Taxonomy" id="69181"/>
    <lineage>
        <taxon>Eukaryota</taxon>
        <taxon>Viridiplantae</taxon>
        <taxon>Streptophyta</taxon>
        <taxon>Embryophyta</taxon>
        <taxon>Tracheophyta</taxon>
        <taxon>Spermatophyta</taxon>
        <taxon>Magnoliopsida</taxon>
        <taxon>eudicotyledons</taxon>
        <taxon>Gunneridae</taxon>
        <taxon>Pentapetalae</taxon>
        <taxon>rosids</taxon>
        <taxon>malvids</taxon>
        <taxon>Brassicales</taxon>
        <taxon>Brassicaceae</taxon>
        <taxon>Brassiceae</taxon>
        <taxon>Brassica</taxon>
    </lineage>
</organism>
<protein>
    <submittedName>
        <fullName evidence="2">Uncharacterized protein</fullName>
    </submittedName>
</protein>
<evidence type="ECO:0000313" key="3">
    <source>
        <dbReference type="Proteomes" id="UP000266723"/>
    </source>
</evidence>
<dbReference type="EMBL" id="QGKV02000832">
    <property type="protein sequence ID" value="KAF3542550.1"/>
    <property type="molecule type" value="Genomic_DNA"/>
</dbReference>
<gene>
    <name evidence="2" type="ORF">DY000_02000284</name>
</gene>
<reference evidence="2 3" key="1">
    <citation type="journal article" date="2020" name="BMC Genomics">
        <title>Intraspecific diversification of the crop wild relative Brassica cretica Lam. using demographic model selection.</title>
        <authorList>
            <person name="Kioukis A."/>
            <person name="Michalopoulou V.A."/>
            <person name="Briers L."/>
            <person name="Pirintsos S."/>
            <person name="Studholme D.J."/>
            <person name="Pavlidis P."/>
            <person name="Sarris P.F."/>
        </authorList>
    </citation>
    <scope>NUCLEOTIDE SEQUENCE [LARGE SCALE GENOMIC DNA]</scope>
    <source>
        <strain evidence="3">cv. PFS-1207/04</strain>
    </source>
</reference>
<evidence type="ECO:0000256" key="1">
    <source>
        <dbReference type="SAM" id="MobiDB-lite"/>
    </source>
</evidence>
<dbReference type="Proteomes" id="UP000266723">
    <property type="component" value="Unassembled WGS sequence"/>
</dbReference>
<accession>A0ABQ7BT18</accession>